<dbReference type="Proteomes" id="UP000710385">
    <property type="component" value="Unassembled WGS sequence"/>
</dbReference>
<dbReference type="EMBL" id="JABTTY010000003">
    <property type="protein sequence ID" value="MBE7526000.1"/>
    <property type="molecule type" value="Genomic_DNA"/>
</dbReference>
<protein>
    <recommendedName>
        <fullName evidence="1">Nucleotide modification associated domain-containing protein</fullName>
    </recommendedName>
</protein>
<dbReference type="AlphaFoldDB" id="A0A928Y5I4"/>
<evidence type="ECO:0000313" key="3">
    <source>
        <dbReference type="Proteomes" id="UP000710385"/>
    </source>
</evidence>
<proteinExistence type="predicted"/>
<evidence type="ECO:0000313" key="2">
    <source>
        <dbReference type="EMBL" id="MBE7526000.1"/>
    </source>
</evidence>
<organism evidence="2 3">
    <name type="scientific">candidate division WWE3 bacterium</name>
    <dbReference type="NCBI Taxonomy" id="2053526"/>
    <lineage>
        <taxon>Bacteria</taxon>
        <taxon>Katanobacteria</taxon>
    </lineage>
</organism>
<reference evidence="2" key="1">
    <citation type="submission" date="2020-05" db="EMBL/GenBank/DDBJ databases">
        <title>High-Quality Genomes of Partial-Nitritation/Anammox System by Hierarchical Clustering Based Hybrid Assembly.</title>
        <authorList>
            <person name="Liu L."/>
            <person name="Wang Y."/>
            <person name="Che Y."/>
            <person name="Chen Y."/>
            <person name="Xia Y."/>
            <person name="Luo R."/>
            <person name="Cheng S.H."/>
            <person name="Zheng C."/>
            <person name="Zhang T."/>
        </authorList>
    </citation>
    <scope>NUCLEOTIDE SEQUENCE</scope>
    <source>
        <strain evidence="2">H1_PAT1</strain>
    </source>
</reference>
<comment type="caution">
    <text evidence="2">The sequence shown here is derived from an EMBL/GenBank/DDBJ whole genome shotgun (WGS) entry which is preliminary data.</text>
</comment>
<dbReference type="InterPro" id="IPR041135">
    <property type="entry name" value="Nmad3"/>
</dbReference>
<evidence type="ECO:0000259" key="1">
    <source>
        <dbReference type="Pfam" id="PF18754"/>
    </source>
</evidence>
<sequence>MKGLLLRVGIDKTAGGYNAPINPLTNDYLYMPIPETIPESEESPKQIFRQGMETTYTQMDTHFSKFTEQNAIELAFPEHLRLRDCCHLDPDFENLTYGDQASGRGNRVRELDVGDFIAFFASFRPIIPCDHLLVYALYGIFFIDDIKKAKDISSDQWHVNAHTRIQKMNGEHLIAFADKSRSGRFRHAIPIGEYRNGAYRITNKILDAWGDIGVKDGFIQRSVCPPWFTKPDQFLKWLDFQQVKLINNNWE</sequence>
<dbReference type="Pfam" id="PF18754">
    <property type="entry name" value="Nmad3"/>
    <property type="match status" value="1"/>
</dbReference>
<feature type="domain" description="Nucleotide modification associated" evidence="1">
    <location>
        <begin position="3"/>
        <end position="200"/>
    </location>
</feature>
<name>A0A928Y5I4_UNCKA</name>
<accession>A0A928Y5I4</accession>
<gene>
    <name evidence="2" type="ORF">HS096_07050</name>
</gene>